<dbReference type="Proteomes" id="UP000885830">
    <property type="component" value="Unassembled WGS sequence"/>
</dbReference>
<dbReference type="EMBL" id="DRMJ01000422">
    <property type="protein sequence ID" value="HHL43557.1"/>
    <property type="molecule type" value="Genomic_DNA"/>
</dbReference>
<feature type="transmembrane region" description="Helical" evidence="5">
    <location>
        <begin position="69"/>
        <end position="88"/>
    </location>
</feature>
<keyword evidence="8" id="KW-0560">Oxidoreductase</keyword>
<feature type="transmembrane region" description="Helical" evidence="5">
    <location>
        <begin position="6"/>
        <end position="27"/>
    </location>
</feature>
<keyword evidence="2 5" id="KW-0812">Transmembrane</keyword>
<dbReference type="Pfam" id="PF00361">
    <property type="entry name" value="Proton_antipo_M"/>
    <property type="match status" value="1"/>
</dbReference>
<evidence type="ECO:0000256" key="1">
    <source>
        <dbReference type="ARBA" id="ARBA00004127"/>
    </source>
</evidence>
<feature type="transmembrane region" description="Helical" evidence="5">
    <location>
        <begin position="268"/>
        <end position="287"/>
    </location>
</feature>
<dbReference type="AlphaFoldDB" id="A0A7C5LTH5"/>
<dbReference type="GO" id="GO:0008137">
    <property type="term" value="F:NADH dehydrogenase (ubiquinone) activity"/>
    <property type="evidence" value="ECO:0007669"/>
    <property type="project" value="InterPro"/>
</dbReference>
<dbReference type="GO" id="GO:0012505">
    <property type="term" value="C:endomembrane system"/>
    <property type="evidence" value="ECO:0007669"/>
    <property type="project" value="UniProtKB-SubCell"/>
</dbReference>
<evidence type="ECO:0000256" key="5">
    <source>
        <dbReference type="HAMAP-Rule" id="MF_00445"/>
    </source>
</evidence>
<evidence type="ECO:0000256" key="2">
    <source>
        <dbReference type="ARBA" id="ARBA00022692"/>
    </source>
</evidence>
<feature type="transmembrane region" description="Helical" evidence="5">
    <location>
        <begin position="321"/>
        <end position="342"/>
    </location>
</feature>
<evidence type="ECO:0000256" key="4">
    <source>
        <dbReference type="ARBA" id="ARBA00023136"/>
    </source>
</evidence>
<keyword evidence="5" id="KW-0520">NAD</keyword>
<evidence type="ECO:0000313" key="8">
    <source>
        <dbReference type="EMBL" id="HHL43557.1"/>
    </source>
</evidence>
<dbReference type="GO" id="GO:0048038">
    <property type="term" value="F:quinone binding"/>
    <property type="evidence" value="ECO:0007669"/>
    <property type="project" value="UniProtKB-KW"/>
</dbReference>
<dbReference type="NCBIfam" id="NF004440">
    <property type="entry name" value="PRK05777.1-3"/>
    <property type="match status" value="1"/>
</dbReference>
<comment type="subunit">
    <text evidence="5">NDH-1 is composed of 14 different subunits. Subunits NuoA, H, J, K, L, M, N constitute the membrane sector of the complex.</text>
</comment>
<keyword evidence="5" id="KW-0813">Transport</keyword>
<dbReference type="InterPro" id="IPR010096">
    <property type="entry name" value="NADH-Q_OxRdtase_suN/2"/>
</dbReference>
<dbReference type="HAMAP" id="MF_00445">
    <property type="entry name" value="NDH1_NuoN_1"/>
    <property type="match status" value="1"/>
</dbReference>
<comment type="caution">
    <text evidence="8">The sequence shown here is derived from an EMBL/GenBank/DDBJ whole genome shotgun (WGS) entry which is preliminary data.</text>
</comment>
<feature type="transmembrane region" description="Helical" evidence="5">
    <location>
        <begin position="100"/>
        <end position="117"/>
    </location>
</feature>
<comment type="catalytic activity">
    <reaction evidence="5">
        <text>a quinone + NADH + 5 H(+)(in) = a quinol + NAD(+) + 4 H(+)(out)</text>
        <dbReference type="Rhea" id="RHEA:57888"/>
        <dbReference type="ChEBI" id="CHEBI:15378"/>
        <dbReference type="ChEBI" id="CHEBI:24646"/>
        <dbReference type="ChEBI" id="CHEBI:57540"/>
        <dbReference type="ChEBI" id="CHEBI:57945"/>
        <dbReference type="ChEBI" id="CHEBI:132124"/>
    </reaction>
</comment>
<comment type="similarity">
    <text evidence="5">Belongs to the complex I subunit 2 family.</text>
</comment>
<accession>A0A7C5LTH5</accession>
<keyword evidence="5" id="KW-0830">Ubiquinone</keyword>
<dbReference type="PRINTS" id="PR01434">
    <property type="entry name" value="NADHDHGNASE5"/>
</dbReference>
<organism evidence="8">
    <name type="scientific">Hellea balneolensis</name>
    <dbReference type="NCBI Taxonomy" id="287478"/>
    <lineage>
        <taxon>Bacteria</taxon>
        <taxon>Pseudomonadati</taxon>
        <taxon>Pseudomonadota</taxon>
        <taxon>Alphaproteobacteria</taxon>
        <taxon>Maricaulales</taxon>
        <taxon>Robiginitomaculaceae</taxon>
        <taxon>Hellea</taxon>
    </lineage>
</organism>
<feature type="domain" description="NADH:quinone oxidoreductase/Mrp antiporter transmembrane" evidence="7">
    <location>
        <begin position="119"/>
        <end position="413"/>
    </location>
</feature>
<comment type="function">
    <text evidence="5">NDH-1 shuttles electrons from NADH, via FMN and iron-sulfur (Fe-S) centers, to quinones in the respiratory chain. The immediate electron acceptor for the enzyme in this species is believed to be ubiquinone. Couples the redox reaction to proton translocation (for every two electrons transferred, four hydrogen ions are translocated across the cytoplasmic membrane), and thus conserves the redox energy in a proton gradient.</text>
</comment>
<feature type="transmembrane region" description="Helical" evidence="5">
    <location>
        <begin position="195"/>
        <end position="213"/>
    </location>
</feature>
<evidence type="ECO:0000256" key="6">
    <source>
        <dbReference type="RuleBase" id="RU000320"/>
    </source>
</evidence>
<feature type="transmembrane region" description="Helical" evidence="5">
    <location>
        <begin position="363"/>
        <end position="387"/>
    </location>
</feature>
<protein>
    <recommendedName>
        <fullName evidence="5">NADH-quinone oxidoreductase subunit N</fullName>
        <ecNumber evidence="5">7.1.1.-</ecNumber>
    </recommendedName>
    <alternativeName>
        <fullName evidence="5">NADH dehydrogenase I subunit N</fullName>
    </alternativeName>
    <alternativeName>
        <fullName evidence="5">NDH-1 subunit N</fullName>
    </alternativeName>
</protein>
<keyword evidence="5" id="KW-1278">Translocase</keyword>
<dbReference type="InterPro" id="IPR001750">
    <property type="entry name" value="ND/Mrp_TM"/>
</dbReference>
<dbReference type="GO" id="GO:0042773">
    <property type="term" value="P:ATP synthesis coupled electron transport"/>
    <property type="evidence" value="ECO:0007669"/>
    <property type="project" value="InterPro"/>
</dbReference>
<evidence type="ECO:0000259" key="7">
    <source>
        <dbReference type="Pfam" id="PF00361"/>
    </source>
</evidence>
<feature type="transmembrane region" description="Helical" evidence="5">
    <location>
        <begin position="440"/>
        <end position="458"/>
    </location>
</feature>
<feature type="transmembrane region" description="Helical" evidence="5">
    <location>
        <begin position="154"/>
        <end position="175"/>
    </location>
</feature>
<proteinExistence type="inferred from homology"/>
<evidence type="ECO:0000256" key="3">
    <source>
        <dbReference type="ARBA" id="ARBA00022989"/>
    </source>
</evidence>
<keyword evidence="5" id="KW-1003">Cell membrane</keyword>
<name>A0A7C5LTH5_9PROT</name>
<dbReference type="PANTHER" id="PTHR22773">
    <property type="entry name" value="NADH DEHYDROGENASE"/>
    <property type="match status" value="1"/>
</dbReference>
<dbReference type="NCBIfam" id="TIGR01770">
    <property type="entry name" value="NDH_I_N"/>
    <property type="match status" value="1"/>
</dbReference>
<feature type="transmembrane region" description="Helical" evidence="5">
    <location>
        <begin position="234"/>
        <end position="256"/>
    </location>
</feature>
<keyword evidence="4 5" id="KW-0472">Membrane</keyword>
<dbReference type="EC" id="7.1.1.-" evidence="5"/>
<reference evidence="8" key="1">
    <citation type="journal article" date="2020" name="mSystems">
        <title>Genome- and Community-Level Interaction Insights into Carbon Utilization and Element Cycling Functions of Hydrothermarchaeota in Hydrothermal Sediment.</title>
        <authorList>
            <person name="Zhou Z."/>
            <person name="Liu Y."/>
            <person name="Xu W."/>
            <person name="Pan J."/>
            <person name="Luo Z.H."/>
            <person name="Li M."/>
        </authorList>
    </citation>
    <scope>NUCLEOTIDE SEQUENCE [LARGE SCALE GENOMIC DNA]</scope>
    <source>
        <strain evidence="8">HyVt-485</strain>
    </source>
</reference>
<gene>
    <name evidence="5 8" type="primary">nuoN</name>
    <name evidence="8" type="ORF">ENJ42_08070</name>
</gene>
<comment type="subcellular location">
    <subcellularLocation>
        <location evidence="5">Cell membrane</location>
        <topology evidence="5">Multi-pass membrane protein</topology>
    </subcellularLocation>
    <subcellularLocation>
        <location evidence="1">Endomembrane system</location>
        <topology evidence="1">Multi-pass membrane protein</topology>
    </subcellularLocation>
    <subcellularLocation>
        <location evidence="6">Membrane</location>
        <topology evidence="6">Multi-pass membrane protein</topology>
    </subcellularLocation>
</comment>
<keyword evidence="5" id="KW-0874">Quinone</keyword>
<sequence length="477" mass="50658">MGQYTFLFAEFVLAASALVLLLVGAFGGKRGVSIVRYGAIIALLVFAASGLVISGQGEVFEGAFISDAFSQYVKALIGLASAAALWFSRSFFKSEKIDQFEYSILMLFAVLGMGIMVSAGNLLSLYIGLEMQSLALYVMAAFNRKSLRASEAGLKYFVLGALSSGLLLYGISMIYGFTGSLAFGEIAKHVASANHISAGLTAGLVFLLAGLAFKISAAPFHMWTPDVYEGAPTPVTGFFAGAPKLAALALITRIVVGPFSALQNEWQQVIVVLAVLSLIVGTFGALTQTNIKRLMAYSSIANMGYALVALAAGGVEGVVGLLIFMTIYLLTVVGTFACILQMRTADGMVEKIQDLGGVSKSNITLAILLTALMFSLAGIPFFLGFFGKWFAFLPAYNAGLTWLVIVALLASVIAAFYYLRVIKTMWFDEQEHVFVKAPRSLAVLSTVSAGLLMAGWMMPFVLAPARALIETAAGSLF</sequence>
<feature type="transmembrane region" description="Helical" evidence="5">
    <location>
        <begin position="34"/>
        <end position="57"/>
    </location>
</feature>
<dbReference type="GO" id="GO:0005886">
    <property type="term" value="C:plasma membrane"/>
    <property type="evidence" value="ECO:0007669"/>
    <property type="project" value="UniProtKB-SubCell"/>
</dbReference>
<feature type="transmembrane region" description="Helical" evidence="5">
    <location>
        <begin position="399"/>
        <end position="419"/>
    </location>
</feature>
<dbReference type="GO" id="GO:0050136">
    <property type="term" value="F:NADH dehydrogenase (quinone) (non-electrogenic) activity"/>
    <property type="evidence" value="ECO:0007669"/>
    <property type="project" value="UniProtKB-UniRule"/>
</dbReference>
<keyword evidence="3 5" id="KW-1133">Transmembrane helix</keyword>